<organism evidence="1 2">
    <name type="scientific">Necator americanus</name>
    <name type="common">Human hookworm</name>
    <dbReference type="NCBI Taxonomy" id="51031"/>
    <lineage>
        <taxon>Eukaryota</taxon>
        <taxon>Metazoa</taxon>
        <taxon>Ecdysozoa</taxon>
        <taxon>Nematoda</taxon>
        <taxon>Chromadorea</taxon>
        <taxon>Rhabditida</taxon>
        <taxon>Rhabditina</taxon>
        <taxon>Rhabditomorpha</taxon>
        <taxon>Strongyloidea</taxon>
        <taxon>Ancylostomatidae</taxon>
        <taxon>Bunostominae</taxon>
        <taxon>Necator</taxon>
    </lineage>
</organism>
<accession>A0ABR1E2H5</accession>
<evidence type="ECO:0000313" key="1">
    <source>
        <dbReference type="EMBL" id="KAK6756846.1"/>
    </source>
</evidence>
<gene>
    <name evidence="1" type="primary">Necator_chrV.g19750</name>
    <name evidence="1" type="ORF">RB195_014958</name>
</gene>
<proteinExistence type="predicted"/>
<sequence length="93" mass="10299">MTCEMRTKTGALWVWKIRVERVKWLVEKTGPRFGGSAINDAEDAAEASDRYRRAADLGVQLTAVPLQRTAVEHPSDEHGYLVVPGPPTIALCH</sequence>
<evidence type="ECO:0000313" key="2">
    <source>
        <dbReference type="Proteomes" id="UP001303046"/>
    </source>
</evidence>
<protein>
    <submittedName>
        <fullName evidence="1">Uncharacterized protein</fullName>
    </submittedName>
</protein>
<name>A0ABR1E2H5_NECAM</name>
<reference evidence="1 2" key="1">
    <citation type="submission" date="2023-08" db="EMBL/GenBank/DDBJ databases">
        <title>A Necator americanus chromosomal reference genome.</title>
        <authorList>
            <person name="Ilik V."/>
            <person name="Petrzelkova K.J."/>
            <person name="Pardy F."/>
            <person name="Fuh T."/>
            <person name="Niatou-Singa F.S."/>
            <person name="Gouil Q."/>
            <person name="Baker L."/>
            <person name="Ritchie M.E."/>
            <person name="Jex A.R."/>
            <person name="Gazzola D."/>
            <person name="Li H."/>
            <person name="Toshio Fujiwara R."/>
            <person name="Zhan B."/>
            <person name="Aroian R.V."/>
            <person name="Pafco B."/>
            <person name="Schwarz E.M."/>
        </authorList>
    </citation>
    <scope>NUCLEOTIDE SEQUENCE [LARGE SCALE GENOMIC DNA]</scope>
    <source>
        <strain evidence="1 2">Aroian</strain>
        <tissue evidence="1">Whole animal</tissue>
    </source>
</reference>
<dbReference type="EMBL" id="JAVFWL010000005">
    <property type="protein sequence ID" value="KAK6756846.1"/>
    <property type="molecule type" value="Genomic_DNA"/>
</dbReference>
<dbReference type="Proteomes" id="UP001303046">
    <property type="component" value="Unassembled WGS sequence"/>
</dbReference>
<keyword evidence="2" id="KW-1185">Reference proteome</keyword>
<comment type="caution">
    <text evidence="1">The sequence shown here is derived from an EMBL/GenBank/DDBJ whole genome shotgun (WGS) entry which is preliminary data.</text>
</comment>